<accession>A0A347WAK8</accession>
<dbReference type="KEGG" id="ksc:CD178_01106"/>
<dbReference type="AlphaFoldDB" id="A0A347WAK8"/>
<gene>
    <name evidence="1" type="ORF">CD178_01106</name>
</gene>
<evidence type="ECO:0000313" key="2">
    <source>
        <dbReference type="Proteomes" id="UP000264120"/>
    </source>
</evidence>
<protein>
    <submittedName>
        <fullName evidence="1">Uncharacterized protein</fullName>
    </submittedName>
</protein>
<evidence type="ECO:0000313" key="1">
    <source>
        <dbReference type="EMBL" id="AXY21901.1"/>
    </source>
</evidence>
<keyword evidence="2" id="KW-1185">Reference proteome</keyword>
<proteinExistence type="predicted"/>
<name>A0A347WAK8_9PROT</name>
<dbReference type="Proteomes" id="UP000264120">
    <property type="component" value="Chromosome"/>
</dbReference>
<sequence>MEIFHPIPRKIRRVQAAPPPLVRRLAPADIPLLYPLVRMSFPHISLQEWGRIGRRLSRPAKHVREGILVAHYGTARPPCAMATFRRGFDLYSGDTLTADYIITLSYAHKQQIIDALLPAMEVLARELGCTAIRTFSYSNPITNRDIPVPKLCSTSHITERTVRIERNKEIDRPL</sequence>
<dbReference type="InterPro" id="IPR016181">
    <property type="entry name" value="Acyl_CoA_acyltransferase"/>
</dbReference>
<dbReference type="SUPFAM" id="SSF55729">
    <property type="entry name" value="Acyl-CoA N-acyltransferases (Nat)"/>
    <property type="match status" value="1"/>
</dbReference>
<organism evidence="1 2">
    <name type="scientific">Komagataeibacter saccharivorans</name>
    <dbReference type="NCBI Taxonomy" id="265959"/>
    <lineage>
        <taxon>Bacteria</taxon>
        <taxon>Pseudomonadati</taxon>
        <taxon>Pseudomonadota</taxon>
        <taxon>Alphaproteobacteria</taxon>
        <taxon>Acetobacterales</taxon>
        <taxon>Acetobacteraceae</taxon>
        <taxon>Komagataeibacter</taxon>
    </lineage>
</organism>
<reference evidence="1 2" key="1">
    <citation type="submission" date="2017-08" db="EMBL/GenBank/DDBJ databases">
        <title>Complete genome sequence of Gluconacetobacter saccharivorans CV1 isolated from Fermented Vinegar.</title>
        <authorList>
            <person name="Kim S.-Y."/>
        </authorList>
    </citation>
    <scope>NUCLEOTIDE SEQUENCE [LARGE SCALE GENOMIC DNA]</scope>
    <source>
        <strain evidence="1 2">CV1</strain>
    </source>
</reference>
<dbReference type="EMBL" id="CP023036">
    <property type="protein sequence ID" value="AXY21901.1"/>
    <property type="molecule type" value="Genomic_DNA"/>
</dbReference>